<feature type="transmembrane region" description="Helical" evidence="1">
    <location>
        <begin position="52"/>
        <end position="74"/>
    </location>
</feature>
<dbReference type="Proteomes" id="UP000237025">
    <property type="component" value="Unassembled WGS sequence"/>
</dbReference>
<dbReference type="RefSeq" id="WP_103949611.1">
    <property type="nucleotide sequence ID" value="NZ_JAENMQ010000001.1"/>
</dbReference>
<accession>A0ABX4ZY11</accession>
<keyword evidence="1" id="KW-1133">Transmembrane helix</keyword>
<keyword evidence="1" id="KW-0472">Membrane</keyword>
<reference evidence="2 3" key="1">
    <citation type="submission" date="2018-02" db="EMBL/GenBank/DDBJ databases">
        <title>Lelliotia aquatilis sp. nov., isolated from drinking water.</title>
        <authorList>
            <person name="Kaempfer P."/>
            <person name="Glaeser S."/>
            <person name="Exner M."/>
            <person name="Doijad S."/>
            <person name="Chakraborty T."/>
        </authorList>
    </citation>
    <scope>NUCLEOTIDE SEQUENCE [LARGE SCALE GENOMIC DNA]</scope>
    <source>
        <strain evidence="2 3">6331-17</strain>
    </source>
</reference>
<name>A0ABX4ZY11_9ENTR</name>
<comment type="caution">
    <text evidence="2">The sequence shown here is derived from an EMBL/GenBank/DDBJ whole genome shotgun (WGS) entry which is preliminary data.</text>
</comment>
<keyword evidence="3" id="KW-1185">Reference proteome</keyword>
<dbReference type="EMBL" id="PQVW01000019">
    <property type="protein sequence ID" value="POZ20294.1"/>
    <property type="molecule type" value="Genomic_DNA"/>
</dbReference>
<organism evidence="2 3">
    <name type="scientific">Lelliottia aquatilis</name>
    <dbReference type="NCBI Taxonomy" id="2080838"/>
    <lineage>
        <taxon>Bacteria</taxon>
        <taxon>Pseudomonadati</taxon>
        <taxon>Pseudomonadota</taxon>
        <taxon>Gammaproteobacteria</taxon>
        <taxon>Enterobacterales</taxon>
        <taxon>Enterobacteriaceae</taxon>
        <taxon>Lelliottia</taxon>
    </lineage>
</organism>
<proteinExistence type="predicted"/>
<feature type="transmembrane region" description="Helical" evidence="1">
    <location>
        <begin position="6"/>
        <end position="23"/>
    </location>
</feature>
<evidence type="ECO:0000313" key="3">
    <source>
        <dbReference type="Proteomes" id="UP000237025"/>
    </source>
</evidence>
<evidence type="ECO:0000313" key="2">
    <source>
        <dbReference type="EMBL" id="POZ20294.1"/>
    </source>
</evidence>
<protein>
    <submittedName>
        <fullName evidence="2">Uncharacterized protein</fullName>
    </submittedName>
</protein>
<evidence type="ECO:0000256" key="1">
    <source>
        <dbReference type="SAM" id="Phobius"/>
    </source>
</evidence>
<sequence>MSNLLLGKITFAILLMLWVWRILRKRKKEKYFSSAISEADAKECYQWRYFRWGFRLVQVICGGYFVWLSITFLLQ</sequence>
<gene>
    <name evidence="2" type="ORF">C3712_19415</name>
</gene>
<keyword evidence="1" id="KW-0812">Transmembrane</keyword>